<keyword evidence="7" id="KW-1133">Transmembrane helix</keyword>
<gene>
    <name evidence="13" type="primary">LOC107074164</name>
</gene>
<dbReference type="RefSeq" id="XP_015190822.1">
    <property type="nucleotide sequence ID" value="XM_015335336.1"/>
</dbReference>
<feature type="compositionally biased region" description="Basic and acidic residues" evidence="11">
    <location>
        <begin position="89"/>
        <end position="105"/>
    </location>
</feature>
<feature type="compositionally biased region" description="Basic and acidic residues" evidence="11">
    <location>
        <begin position="56"/>
        <end position="79"/>
    </location>
</feature>
<protein>
    <submittedName>
        <fullName evidence="13">Transmembrane protein 214-A</fullName>
    </submittedName>
</protein>
<comment type="subcellular location">
    <subcellularLocation>
        <location evidence="1">Endoplasmic reticulum membrane</location>
        <topology evidence="1">Multi-pass membrane protein</topology>
    </subcellularLocation>
</comment>
<evidence type="ECO:0000256" key="11">
    <source>
        <dbReference type="SAM" id="MobiDB-lite"/>
    </source>
</evidence>
<keyword evidence="6" id="KW-0256">Endoplasmic reticulum</keyword>
<feature type="region of interest" description="Disordered" evidence="11">
    <location>
        <begin position="1"/>
        <end position="27"/>
    </location>
</feature>
<dbReference type="Proteomes" id="UP000694924">
    <property type="component" value="Unplaced"/>
</dbReference>
<keyword evidence="8" id="KW-0472">Membrane</keyword>
<reference evidence="13" key="1">
    <citation type="submission" date="2025-08" db="UniProtKB">
        <authorList>
            <consortium name="RefSeq"/>
        </authorList>
    </citation>
    <scope>IDENTIFICATION</scope>
    <source>
        <tissue evidence="13">Whole body</tissue>
    </source>
</reference>
<keyword evidence="9" id="KW-0325">Glycoprotein</keyword>
<dbReference type="InterPro" id="IPR019308">
    <property type="entry name" value="TMEM214"/>
</dbReference>
<evidence type="ECO:0000256" key="7">
    <source>
        <dbReference type="ARBA" id="ARBA00022989"/>
    </source>
</evidence>
<comment type="similarity">
    <text evidence="2">Belongs to the TMEM214 family.</text>
</comment>
<keyword evidence="4 13" id="KW-0812">Transmembrane</keyword>
<comment type="subunit">
    <text evidence="3">Constitutively interacts with CASP4; required for the localization of procaspase 4 to the ER.</text>
</comment>
<evidence type="ECO:0000256" key="3">
    <source>
        <dbReference type="ARBA" id="ARBA00011720"/>
    </source>
</evidence>
<dbReference type="PANTHER" id="PTHR13448:SF0">
    <property type="entry name" value="TRANSMEMBRANE PROTEIN 214"/>
    <property type="match status" value="1"/>
</dbReference>
<feature type="region of interest" description="Disordered" evidence="11">
    <location>
        <begin position="53"/>
        <end position="108"/>
    </location>
</feature>
<evidence type="ECO:0000256" key="2">
    <source>
        <dbReference type="ARBA" id="ARBA00007984"/>
    </source>
</evidence>
<organism evidence="12 13">
    <name type="scientific">Polistes dominula</name>
    <name type="common">European paper wasp</name>
    <name type="synonym">Vespa dominula</name>
    <dbReference type="NCBI Taxonomy" id="743375"/>
    <lineage>
        <taxon>Eukaryota</taxon>
        <taxon>Metazoa</taxon>
        <taxon>Ecdysozoa</taxon>
        <taxon>Arthropoda</taxon>
        <taxon>Hexapoda</taxon>
        <taxon>Insecta</taxon>
        <taxon>Pterygota</taxon>
        <taxon>Neoptera</taxon>
        <taxon>Endopterygota</taxon>
        <taxon>Hymenoptera</taxon>
        <taxon>Apocrita</taxon>
        <taxon>Aculeata</taxon>
        <taxon>Vespoidea</taxon>
        <taxon>Vespidae</taxon>
        <taxon>Polistinae</taxon>
        <taxon>Polistini</taxon>
        <taxon>Polistes</taxon>
    </lineage>
</organism>
<evidence type="ECO:0000313" key="13">
    <source>
        <dbReference type="RefSeq" id="XP_015190822.1"/>
    </source>
</evidence>
<evidence type="ECO:0000256" key="6">
    <source>
        <dbReference type="ARBA" id="ARBA00022824"/>
    </source>
</evidence>
<keyword evidence="5" id="KW-0053">Apoptosis</keyword>
<dbReference type="GeneID" id="107074164"/>
<comment type="function">
    <text evidence="10">Critical mediator, in cooperation with CASP4, of endoplasmic reticulum-stress induced apoptosis. Required or the activation of CASP4 following endoplasmic reticulum stress.</text>
</comment>
<keyword evidence="12" id="KW-1185">Reference proteome</keyword>
<evidence type="ECO:0000256" key="4">
    <source>
        <dbReference type="ARBA" id="ARBA00022692"/>
    </source>
</evidence>
<evidence type="ECO:0000256" key="10">
    <source>
        <dbReference type="ARBA" id="ARBA00024938"/>
    </source>
</evidence>
<evidence type="ECO:0000256" key="5">
    <source>
        <dbReference type="ARBA" id="ARBA00022703"/>
    </source>
</evidence>
<dbReference type="Pfam" id="PF10151">
    <property type="entry name" value="TMEM214"/>
    <property type="match status" value="1"/>
</dbReference>
<evidence type="ECO:0000256" key="9">
    <source>
        <dbReference type="ARBA" id="ARBA00023180"/>
    </source>
</evidence>
<accession>A0ABM1JED4</accession>
<evidence type="ECO:0000256" key="1">
    <source>
        <dbReference type="ARBA" id="ARBA00004477"/>
    </source>
</evidence>
<sequence length="679" mass="77728">MSSGGWEVVGKNKKDRSNGKATKLTKAEKKKFIENAPKVEDFLPLNQVKTLYDNLESNKENKKLVKEKDNKTKENEERRRQQKQQQQQTEKKKQEPKEKPPKTIKDALNAINPDDFSDILTTGKLQYPEAPLIWLKNLVAYLNVKIPIEKEDAVFSGKPKDYPLSIVPKSISSTMERAVTMAGQQTAQLFYEITLTAMATDMAKGTPVVGHKIFLQLLARLNPKMTIANIPKLISVRNSYQNRKAIGLSLLWALSQAGEKDLVVGLKVWHEVMSPLLITKSYANYVVQLLNDLVFGHENVQDLTPELYLNIIEDTYSGKYNIPLTVGKDIDISIEKLRLILFKNKTKINDSKFFETLIGKINQKINQNYRDELVKALAACIITDVRCLYTWKSIYLKNLYQSNLLLTYIENNWDSLKSNLNTESFKETLLFFQNSNEKWKKGKEESLANSCIKIRDAILKKMTASNDKKFPWKRGSLFLLILIGAILTYDCQKHGSFEASDTGKLLRSSGITAQTSKLWSTTKVYTNKIGETIKNSSPEYYKIVADFCTPYIKLGFDLYLITRNLSMRLYNNVALCIEKNIPVVHETIEHYFPGIIEETKKQSIRGLQLVKTYSIIAGEKLIEHFHFASHWLQTNVFVGKLSPENLQNYANHAIDVTQTYASQTYDWVYEKVQSFSKVS</sequence>
<evidence type="ECO:0000313" key="12">
    <source>
        <dbReference type="Proteomes" id="UP000694924"/>
    </source>
</evidence>
<proteinExistence type="inferred from homology"/>
<dbReference type="PANTHER" id="PTHR13448">
    <property type="entry name" value="TRANSMEMBRANE PROTEIN 214"/>
    <property type="match status" value="1"/>
</dbReference>
<evidence type="ECO:0000256" key="8">
    <source>
        <dbReference type="ARBA" id="ARBA00023136"/>
    </source>
</evidence>
<name>A0ABM1JED4_POLDO</name>